<proteinExistence type="predicted"/>
<evidence type="ECO:0000256" key="1">
    <source>
        <dbReference type="ARBA" id="ARBA00004123"/>
    </source>
</evidence>
<feature type="compositionally biased region" description="Polar residues" evidence="5">
    <location>
        <begin position="162"/>
        <end position="183"/>
    </location>
</feature>
<dbReference type="InParanoid" id="A0A3N4LQP0"/>
<feature type="compositionally biased region" description="Basic and acidic residues" evidence="5">
    <location>
        <begin position="26"/>
        <end position="38"/>
    </location>
</feature>
<protein>
    <recommendedName>
        <fullName evidence="6">Zn(2)-C6 fungal-type domain-containing protein</fullName>
    </recommendedName>
</protein>
<dbReference type="InterPro" id="IPR050987">
    <property type="entry name" value="AtrR-like"/>
</dbReference>
<dbReference type="GO" id="GO:0000981">
    <property type="term" value="F:DNA-binding transcription factor activity, RNA polymerase II-specific"/>
    <property type="evidence" value="ECO:0007669"/>
    <property type="project" value="InterPro"/>
</dbReference>
<dbReference type="GO" id="GO:0008270">
    <property type="term" value="F:zinc ion binding"/>
    <property type="evidence" value="ECO:0007669"/>
    <property type="project" value="InterPro"/>
</dbReference>
<dbReference type="InterPro" id="IPR036864">
    <property type="entry name" value="Zn2-C6_fun-type_DNA-bd_sf"/>
</dbReference>
<dbReference type="STRING" id="1051890.A0A3N4LQP0"/>
<evidence type="ECO:0000256" key="2">
    <source>
        <dbReference type="ARBA" id="ARBA00022723"/>
    </source>
</evidence>
<feature type="compositionally biased region" description="Low complexity" evidence="5">
    <location>
        <begin position="46"/>
        <end position="63"/>
    </location>
</feature>
<feature type="compositionally biased region" description="Low complexity" evidence="5">
    <location>
        <begin position="506"/>
        <end position="530"/>
    </location>
</feature>
<evidence type="ECO:0000313" key="7">
    <source>
        <dbReference type="EMBL" id="RPB25214.1"/>
    </source>
</evidence>
<evidence type="ECO:0000256" key="5">
    <source>
        <dbReference type="SAM" id="MobiDB-lite"/>
    </source>
</evidence>
<dbReference type="PROSITE" id="PS50048">
    <property type="entry name" value="ZN2_CY6_FUNGAL_2"/>
    <property type="match status" value="1"/>
</dbReference>
<name>A0A3N4LQP0_9PEZI</name>
<feature type="region of interest" description="Disordered" evidence="5">
    <location>
        <begin position="404"/>
        <end position="427"/>
    </location>
</feature>
<evidence type="ECO:0000259" key="6">
    <source>
        <dbReference type="PROSITE" id="PS50048"/>
    </source>
</evidence>
<dbReference type="AlphaFoldDB" id="A0A3N4LQP0"/>
<dbReference type="OrthoDB" id="5394557at2759"/>
<feature type="region of interest" description="Disordered" evidence="5">
    <location>
        <begin position="157"/>
        <end position="183"/>
    </location>
</feature>
<dbReference type="InterPro" id="IPR001138">
    <property type="entry name" value="Zn2Cys6_DnaBD"/>
</dbReference>
<dbReference type="PANTHER" id="PTHR46910:SF3">
    <property type="entry name" value="HALOTOLERANCE PROTEIN 9-RELATED"/>
    <property type="match status" value="1"/>
</dbReference>
<dbReference type="Pfam" id="PF00172">
    <property type="entry name" value="Zn_clus"/>
    <property type="match status" value="1"/>
</dbReference>
<dbReference type="Gene3D" id="4.10.240.10">
    <property type="entry name" value="Zn(2)-C6 fungal-type DNA-binding domain"/>
    <property type="match status" value="1"/>
</dbReference>
<comment type="subcellular location">
    <subcellularLocation>
        <location evidence="1">Nucleus</location>
    </subcellularLocation>
</comment>
<feature type="compositionally biased region" description="Polar residues" evidence="5">
    <location>
        <begin position="1"/>
        <end position="11"/>
    </location>
</feature>
<dbReference type="Proteomes" id="UP000267821">
    <property type="component" value="Unassembled WGS sequence"/>
</dbReference>
<feature type="region of interest" description="Disordered" evidence="5">
    <location>
        <begin position="203"/>
        <end position="222"/>
    </location>
</feature>
<accession>A0A3N4LQP0</accession>
<dbReference type="PANTHER" id="PTHR46910">
    <property type="entry name" value="TRANSCRIPTION FACTOR PDR1"/>
    <property type="match status" value="1"/>
</dbReference>
<dbReference type="SUPFAM" id="SSF57701">
    <property type="entry name" value="Zn2/Cys6 DNA-binding domain"/>
    <property type="match status" value="1"/>
</dbReference>
<reference evidence="7 8" key="1">
    <citation type="journal article" date="2018" name="Nat. Ecol. Evol.">
        <title>Pezizomycetes genomes reveal the molecular basis of ectomycorrhizal truffle lifestyle.</title>
        <authorList>
            <person name="Murat C."/>
            <person name="Payen T."/>
            <person name="Noel B."/>
            <person name="Kuo A."/>
            <person name="Morin E."/>
            <person name="Chen J."/>
            <person name="Kohler A."/>
            <person name="Krizsan K."/>
            <person name="Balestrini R."/>
            <person name="Da Silva C."/>
            <person name="Montanini B."/>
            <person name="Hainaut M."/>
            <person name="Levati E."/>
            <person name="Barry K.W."/>
            <person name="Belfiori B."/>
            <person name="Cichocki N."/>
            <person name="Clum A."/>
            <person name="Dockter R.B."/>
            <person name="Fauchery L."/>
            <person name="Guy J."/>
            <person name="Iotti M."/>
            <person name="Le Tacon F."/>
            <person name="Lindquist E.A."/>
            <person name="Lipzen A."/>
            <person name="Malagnac F."/>
            <person name="Mello A."/>
            <person name="Molinier V."/>
            <person name="Miyauchi S."/>
            <person name="Poulain J."/>
            <person name="Riccioni C."/>
            <person name="Rubini A."/>
            <person name="Sitrit Y."/>
            <person name="Splivallo R."/>
            <person name="Traeger S."/>
            <person name="Wang M."/>
            <person name="Zifcakova L."/>
            <person name="Wipf D."/>
            <person name="Zambonelli A."/>
            <person name="Paolocci F."/>
            <person name="Nowrousian M."/>
            <person name="Ottonello S."/>
            <person name="Baldrian P."/>
            <person name="Spatafora J.W."/>
            <person name="Henrissat B."/>
            <person name="Nagy L.G."/>
            <person name="Aury J.M."/>
            <person name="Wincker P."/>
            <person name="Grigoriev I.V."/>
            <person name="Bonfante P."/>
            <person name="Martin F.M."/>
        </authorList>
    </citation>
    <scope>NUCLEOTIDE SEQUENCE [LARGE SCALE GENOMIC DNA]</scope>
    <source>
        <strain evidence="7 8">ATCC MYA-4762</strain>
    </source>
</reference>
<keyword evidence="8" id="KW-1185">Reference proteome</keyword>
<evidence type="ECO:0000256" key="3">
    <source>
        <dbReference type="ARBA" id="ARBA00023125"/>
    </source>
</evidence>
<dbReference type="EMBL" id="ML121538">
    <property type="protein sequence ID" value="RPB25214.1"/>
    <property type="molecule type" value="Genomic_DNA"/>
</dbReference>
<organism evidence="7 8">
    <name type="scientific">Terfezia boudieri ATCC MYA-4762</name>
    <dbReference type="NCBI Taxonomy" id="1051890"/>
    <lineage>
        <taxon>Eukaryota</taxon>
        <taxon>Fungi</taxon>
        <taxon>Dikarya</taxon>
        <taxon>Ascomycota</taxon>
        <taxon>Pezizomycotina</taxon>
        <taxon>Pezizomycetes</taxon>
        <taxon>Pezizales</taxon>
        <taxon>Pezizaceae</taxon>
        <taxon>Terfezia</taxon>
    </lineage>
</organism>
<keyword evidence="4" id="KW-0539">Nucleus</keyword>
<keyword evidence="2" id="KW-0479">Metal-binding</keyword>
<dbReference type="CDD" id="cd00067">
    <property type="entry name" value="GAL4"/>
    <property type="match status" value="1"/>
</dbReference>
<evidence type="ECO:0000256" key="4">
    <source>
        <dbReference type="ARBA" id="ARBA00023242"/>
    </source>
</evidence>
<dbReference type="SMART" id="SM00066">
    <property type="entry name" value="GAL4"/>
    <property type="match status" value="1"/>
</dbReference>
<evidence type="ECO:0000313" key="8">
    <source>
        <dbReference type="Proteomes" id="UP000267821"/>
    </source>
</evidence>
<dbReference type="GO" id="GO:0005634">
    <property type="term" value="C:nucleus"/>
    <property type="evidence" value="ECO:0007669"/>
    <property type="project" value="UniProtKB-SubCell"/>
</dbReference>
<dbReference type="GO" id="GO:0003677">
    <property type="term" value="F:DNA binding"/>
    <property type="evidence" value="ECO:0007669"/>
    <property type="project" value="UniProtKB-KW"/>
</dbReference>
<feature type="domain" description="Zn(2)-C6 fungal-type" evidence="6">
    <location>
        <begin position="71"/>
        <end position="106"/>
    </location>
</feature>
<gene>
    <name evidence="7" type="ORF">L211DRAFT_848090</name>
</gene>
<feature type="region of interest" description="Disordered" evidence="5">
    <location>
        <begin position="469"/>
        <end position="540"/>
    </location>
</feature>
<sequence length="753" mass="81761">MARRTPVNNLYGQGEEEEDYVPKSGRSHDRYALARPDPRGTMQSRSHSNTNTHSTGNNNPTGSARRRIPVACGRCRQRKIRCSGDTEGLGCTNCRGASVLPAECTFLRVQFHHEAFEDNVQVLMQNALIQAGSNAMELHHYVAATASASAPSLAMNPYDSVPTHSHTQSIRPSHSTTSLNPNFHNGINDMIPLKSLYHLEASHHNGQESRSGALGSDSDSTSNVYDGSFPQFMLPEIANGGMQQDHLRQWTPLSTPNHRPSLFLDPDTANSQSFLPNSRMSPGTLDVYSAQANIFPALANLSDNLPSGTGSAPVQAYIRGDSSYVKQPEKITLPTIQGYSRSQALDISSMASRTTGSTTLNEASLTYTPSQYKSYSWAAEPSLNAPAAPVYAFSAPLKSRQLTVGGSHYPRESNSRSSPPVLLPASTLKSTSPIARIGPNYATGYSSPSYSGQSHLPFSLSSANTSLLPTHSSTVLNSPTIATSGPGLEGDKRGNGEVLKGPLSDSTGSSVPASPYSSSPTSTSTLYETSRSQPATPVPTSGYFGSSSPVVLVGDTSGNTSDGPRFLGDEGLSDILGRFNAIITQEANHISDGMSDMSCQLLFSYPLHMGLFVSEFFSQNSRFLCMDCLVKELTIELGLNVSIEANIRLYASFVRDFRLLLPHICQGKLYSPKPITDNHEPLHDKDKQNQPENAIRITYELGFQYMMWNIYQPRAIISSLIPAAMGFHEVRGPAPRDEEEDSRVRVFLYDKQE</sequence>
<keyword evidence="3" id="KW-0238">DNA-binding</keyword>
<feature type="compositionally biased region" description="Polar residues" evidence="5">
    <location>
        <begin position="531"/>
        <end position="540"/>
    </location>
</feature>
<feature type="region of interest" description="Disordered" evidence="5">
    <location>
        <begin position="1"/>
        <end position="65"/>
    </location>
</feature>
<feature type="compositionally biased region" description="Polar residues" evidence="5">
    <location>
        <begin position="469"/>
        <end position="483"/>
    </location>
</feature>